<dbReference type="EMBL" id="FXUG01000003">
    <property type="protein sequence ID" value="SMP50891.1"/>
    <property type="molecule type" value="Genomic_DNA"/>
</dbReference>
<dbReference type="SUPFAM" id="SSF51735">
    <property type="entry name" value="NAD(P)-binding Rossmann-fold domains"/>
    <property type="match status" value="1"/>
</dbReference>
<reference evidence="3 4" key="1">
    <citation type="submission" date="2017-05" db="EMBL/GenBank/DDBJ databases">
        <authorList>
            <person name="Varghese N."/>
            <person name="Submissions S."/>
        </authorList>
    </citation>
    <scope>NUCLEOTIDE SEQUENCE [LARGE SCALE GENOMIC DNA]</scope>
    <source>
        <strain evidence="3 4">DSM 25457</strain>
    </source>
</reference>
<keyword evidence="4" id="KW-1185">Reference proteome</keyword>
<accession>A0ABY1PY22</accession>
<evidence type="ECO:0000313" key="3">
    <source>
        <dbReference type="EMBL" id="SMP50891.1"/>
    </source>
</evidence>
<evidence type="ECO:0000259" key="2">
    <source>
        <dbReference type="Pfam" id="PF01370"/>
    </source>
</evidence>
<dbReference type="PROSITE" id="PS00061">
    <property type="entry name" value="ADH_SHORT"/>
    <property type="match status" value="1"/>
</dbReference>
<dbReference type="Pfam" id="PF01370">
    <property type="entry name" value="Epimerase"/>
    <property type="match status" value="1"/>
</dbReference>
<feature type="domain" description="NAD-dependent epimerase/dehydratase" evidence="2">
    <location>
        <begin position="3"/>
        <end position="231"/>
    </location>
</feature>
<name>A0ABY1PY22_9BACT</name>
<dbReference type="Proteomes" id="UP001158067">
    <property type="component" value="Unassembled WGS sequence"/>
</dbReference>
<evidence type="ECO:0000256" key="1">
    <source>
        <dbReference type="ARBA" id="ARBA00007637"/>
    </source>
</evidence>
<dbReference type="InterPro" id="IPR036291">
    <property type="entry name" value="NAD(P)-bd_dom_sf"/>
</dbReference>
<gene>
    <name evidence="3" type="ORF">SAMN06265222_103182</name>
</gene>
<protein>
    <submittedName>
        <fullName evidence="3">Nucleoside-diphosphate-sugar epimerase</fullName>
    </submittedName>
</protein>
<dbReference type="InterPro" id="IPR001509">
    <property type="entry name" value="Epimerase_deHydtase"/>
</dbReference>
<dbReference type="PANTHER" id="PTHR43000">
    <property type="entry name" value="DTDP-D-GLUCOSE 4,6-DEHYDRATASE-RELATED"/>
    <property type="match status" value="1"/>
</dbReference>
<dbReference type="Gene3D" id="3.40.50.720">
    <property type="entry name" value="NAD(P)-binding Rossmann-like Domain"/>
    <property type="match status" value="1"/>
</dbReference>
<dbReference type="InterPro" id="IPR020904">
    <property type="entry name" value="Sc_DH/Rdtase_CS"/>
</dbReference>
<dbReference type="CDD" id="cd08946">
    <property type="entry name" value="SDR_e"/>
    <property type="match status" value="1"/>
</dbReference>
<comment type="caution">
    <text evidence="3">The sequence shown here is derived from an EMBL/GenBank/DDBJ whole genome shotgun (WGS) entry which is preliminary data.</text>
</comment>
<organism evidence="3 4">
    <name type="scientific">Neorhodopirellula lusitana</name>
    <dbReference type="NCBI Taxonomy" id="445327"/>
    <lineage>
        <taxon>Bacteria</taxon>
        <taxon>Pseudomonadati</taxon>
        <taxon>Planctomycetota</taxon>
        <taxon>Planctomycetia</taxon>
        <taxon>Pirellulales</taxon>
        <taxon>Pirellulaceae</taxon>
        <taxon>Neorhodopirellula</taxon>
    </lineage>
</organism>
<sequence>MRIALTGATGFVGRHCIDRLATAETNIQSWYRSGTPTPQKHVQWIRGELNDDDSTTRLVAGCDTVIHTALSRSSDSFMSEPEDPVAYYETNVLGTLKLIEAAQKAGVTRFIFLSSGAVHDIVADDLPLDERHPLWPTTLYGASKAAVETLVHAYGLSGKMNIATLRPVAIAGIDTPIERSKWHALIQSVAAGKKTEATGGGKVVFVDDVVSAIDCLLHSDANLAGQTYNICSGFISHYQVATLAKELTGSDAELIGPAKESKRSLCTDKIQQLDMQFSGEDKLREIVQTLANRP</sequence>
<proteinExistence type="inferred from homology"/>
<comment type="similarity">
    <text evidence="1">Belongs to the NAD(P)-dependent epimerase/dehydratase family.</text>
</comment>
<dbReference type="RefSeq" id="WP_283431982.1">
    <property type="nucleotide sequence ID" value="NZ_FXUG01000003.1"/>
</dbReference>
<evidence type="ECO:0000313" key="4">
    <source>
        <dbReference type="Proteomes" id="UP001158067"/>
    </source>
</evidence>